<evidence type="ECO:0000313" key="2">
    <source>
        <dbReference type="Proteomes" id="UP000027725"/>
    </source>
</evidence>
<sequence length="200" mass="20704">MVNPWAGEVEIMLDGEPHRAKLTLGALAELEAAIGENGGMIALVERFDQNRFSSGDVLALIVAGLRGGGWEGDAARLRCVEIGGGPLAAAAKAAELLARKALRPGCAALRSAAGRWRRRPKLRSCWRAPLACPAKTGRERARRDGLAGTDARGVASVAADARRVLGAHARGAGLDAGRDQRRGAAFGAGGIVRADGAVSR</sequence>
<dbReference type="Pfam" id="PF11836">
    <property type="entry name" value="Phage_TAC_11"/>
    <property type="match status" value="1"/>
</dbReference>
<accession>A0A074TJ50</accession>
<organism evidence="1 2">
    <name type="scientific">Thioclava dalianensis</name>
    <dbReference type="NCBI Taxonomy" id="1185766"/>
    <lineage>
        <taxon>Bacteria</taxon>
        <taxon>Pseudomonadati</taxon>
        <taxon>Pseudomonadota</taxon>
        <taxon>Alphaproteobacteria</taxon>
        <taxon>Rhodobacterales</taxon>
        <taxon>Paracoccaceae</taxon>
        <taxon>Thioclava</taxon>
    </lineage>
</organism>
<comment type="caution">
    <text evidence="1">The sequence shown here is derived from an EMBL/GenBank/DDBJ whole genome shotgun (WGS) entry which is preliminary data.</text>
</comment>
<dbReference type="Proteomes" id="UP000027725">
    <property type="component" value="Unassembled WGS sequence"/>
</dbReference>
<proteinExistence type="predicted"/>
<protein>
    <submittedName>
        <fullName evidence="1">Gene transfer agent protein</fullName>
    </submittedName>
</protein>
<dbReference type="eggNOG" id="ENOG5032SG3">
    <property type="taxonomic scope" value="Bacteria"/>
</dbReference>
<dbReference type="STRING" id="1185766.SAMN05216224_105126"/>
<evidence type="ECO:0000313" key="1">
    <source>
        <dbReference type="EMBL" id="KEP71669.1"/>
    </source>
</evidence>
<keyword evidence="2" id="KW-1185">Reference proteome</keyword>
<dbReference type="InterPro" id="IPR021791">
    <property type="entry name" value="Phage_TAC_11"/>
</dbReference>
<dbReference type="AlphaFoldDB" id="A0A074TJ50"/>
<gene>
    <name evidence="1" type="ORF">DL1_01295</name>
</gene>
<reference evidence="1 2" key="1">
    <citation type="submission" date="2014-03" db="EMBL/GenBank/DDBJ databases">
        <title>The draft genome sequence of Thioclava dalianensis DLFJ1-1.</title>
        <authorList>
            <person name="Lai Q."/>
            <person name="Shao Z."/>
        </authorList>
    </citation>
    <scope>NUCLEOTIDE SEQUENCE [LARGE SCALE GENOMIC DNA]</scope>
    <source>
        <strain evidence="1 2">DLFJ1-1</strain>
    </source>
</reference>
<dbReference type="EMBL" id="JHEH01000001">
    <property type="protein sequence ID" value="KEP71669.1"/>
    <property type="molecule type" value="Genomic_DNA"/>
</dbReference>
<name>A0A074TJ50_9RHOB</name>